<dbReference type="Proteomes" id="UP000245591">
    <property type="component" value="Unassembled WGS sequence"/>
</dbReference>
<feature type="topological domain" description="Cytoplasmic" evidence="8">
    <location>
        <begin position="186"/>
        <end position="796"/>
    </location>
</feature>
<dbReference type="GO" id="GO:0015914">
    <property type="term" value="P:phospholipid transport"/>
    <property type="evidence" value="ECO:0007669"/>
    <property type="project" value="TreeGrafter"/>
</dbReference>
<gene>
    <name evidence="8" type="primary">MMM1</name>
    <name evidence="12" type="ORF">BB558_006669</name>
</gene>
<proteinExistence type="inferred from homology"/>
<evidence type="ECO:0000256" key="2">
    <source>
        <dbReference type="ARBA" id="ARBA00022692"/>
    </source>
</evidence>
<dbReference type="Pfam" id="PF10296">
    <property type="entry name" value="MMM1"/>
    <property type="match status" value="2"/>
</dbReference>
<reference evidence="12 13" key="1">
    <citation type="journal article" date="2018" name="MBio">
        <title>Comparative Genomics Reveals the Core Gene Toolbox for the Fungus-Insect Symbiosis.</title>
        <authorList>
            <person name="Wang Y."/>
            <person name="Stata M."/>
            <person name="Wang W."/>
            <person name="Stajich J.E."/>
            <person name="White M.M."/>
            <person name="Moncalvo J.M."/>
        </authorList>
    </citation>
    <scope>NUCLEOTIDE SEQUENCE [LARGE SCALE GENOMIC DNA]</scope>
    <source>
        <strain evidence="12 13">AUS-126-30</strain>
    </source>
</reference>
<dbReference type="InterPro" id="IPR027537">
    <property type="entry name" value="Mmm1"/>
</dbReference>
<feature type="domain" description="SMP-LTD" evidence="11">
    <location>
        <begin position="258"/>
        <end position="451"/>
    </location>
</feature>
<feature type="compositionally biased region" description="Basic and acidic residues" evidence="9">
    <location>
        <begin position="87"/>
        <end position="110"/>
    </location>
</feature>
<dbReference type="PANTHER" id="PTHR13466">
    <property type="entry name" value="TEX2 PROTEIN-RELATED"/>
    <property type="match status" value="1"/>
</dbReference>
<dbReference type="GO" id="GO:0005789">
    <property type="term" value="C:endoplasmic reticulum membrane"/>
    <property type="evidence" value="ECO:0007669"/>
    <property type="project" value="UniProtKB-SubCell"/>
</dbReference>
<evidence type="ECO:0000256" key="8">
    <source>
        <dbReference type="HAMAP-Rule" id="MF_03103"/>
    </source>
</evidence>
<evidence type="ECO:0000259" key="11">
    <source>
        <dbReference type="PROSITE" id="PS51847"/>
    </source>
</evidence>
<keyword evidence="6" id="KW-0446">Lipid-binding</keyword>
<evidence type="ECO:0000256" key="4">
    <source>
        <dbReference type="ARBA" id="ARBA00022989"/>
    </source>
</evidence>
<feature type="compositionally biased region" description="Basic and acidic residues" evidence="9">
    <location>
        <begin position="460"/>
        <end position="475"/>
    </location>
</feature>
<keyword evidence="13" id="KW-1185">Reference proteome</keyword>
<dbReference type="GO" id="GO:1990456">
    <property type="term" value="P:mitochondrion-endoplasmic reticulum membrane tethering"/>
    <property type="evidence" value="ECO:0007669"/>
    <property type="project" value="TreeGrafter"/>
</dbReference>
<dbReference type="HAMAP" id="MF_03103">
    <property type="entry name" value="Mmm1"/>
    <property type="match status" value="1"/>
</dbReference>
<keyword evidence="4 8" id="KW-1133">Transmembrane helix</keyword>
<feature type="topological domain" description="Lumenal" evidence="8">
    <location>
        <begin position="1"/>
        <end position="164"/>
    </location>
</feature>
<comment type="similarity">
    <text evidence="8">Belongs to the MMM1 family.</text>
</comment>
<feature type="signal peptide" evidence="10">
    <location>
        <begin position="1"/>
        <end position="19"/>
    </location>
</feature>
<name>A0A2U1IX28_SMIAN</name>
<evidence type="ECO:0000256" key="5">
    <source>
        <dbReference type="ARBA" id="ARBA00023055"/>
    </source>
</evidence>
<keyword evidence="2 8" id="KW-0812">Transmembrane</keyword>
<evidence type="ECO:0000256" key="9">
    <source>
        <dbReference type="SAM" id="MobiDB-lite"/>
    </source>
</evidence>
<comment type="subcellular location">
    <subcellularLocation>
        <location evidence="8">Endoplasmic reticulum membrane</location>
        <topology evidence="8">Single-pass type I membrane protein</topology>
    </subcellularLocation>
    <text evidence="8">The ERMES/MDM complex localizes to a few discrete foci (around 10 per single cell), that represent mitochondria-endoplasmic reticulum junctions. These foci are often found next to mtDNA nucleoids.</text>
</comment>
<evidence type="ECO:0000256" key="7">
    <source>
        <dbReference type="ARBA" id="ARBA00023136"/>
    </source>
</evidence>
<dbReference type="InterPro" id="IPR031468">
    <property type="entry name" value="SMP_LBD"/>
</dbReference>
<comment type="function">
    <text evidence="8">Component of the ERMES/MDM complex, which serves as a molecular tether to connect the endoplasmic reticulum (ER) and mitochondria. Components of this complex are involved in the control of mitochondrial shape and protein biogenesis, and function in nonvesicular lipid trafficking between the ER and mitochondria. The MDM12-MMM1 subcomplex functions in the major beta-barrel assembly pathway that is responsible for biogenesis of all outer membrane beta-barrel proteins, and acts in a late step after the SAM complex. The MDM10-MDM12-MMM1 subcomplex further acts in the TOM40-specific pathway after the action of the MDM12-MMM1 complex. Essential for establishing and maintaining the structure of mitochondria and maintenance of mtDNA nucleoids.</text>
</comment>
<dbReference type="EMBL" id="MBFU01000855">
    <property type="protein sequence ID" value="PVZ97375.1"/>
    <property type="molecule type" value="Genomic_DNA"/>
</dbReference>
<comment type="subunit">
    <text evidence="8">Homodimer. Component of the ER-mitochondria encounter structure (ERMES) or MDM complex, composed of MMM1, MDM10, MDM12 and MDM34. A MMM1 homodimer associates with one molecule of MDM12 on each side in a pairwise head-to-tail manner, and the SMP-LTD domains of MMM1 and MDM12 generate a continuous hydrophobic tunnel for phospholipid trafficking.</text>
</comment>
<dbReference type="GO" id="GO:0008289">
    <property type="term" value="F:lipid binding"/>
    <property type="evidence" value="ECO:0007669"/>
    <property type="project" value="UniProtKB-KW"/>
</dbReference>
<evidence type="ECO:0000256" key="10">
    <source>
        <dbReference type="SAM" id="SignalP"/>
    </source>
</evidence>
<dbReference type="GO" id="GO:0032865">
    <property type="term" value="C:ERMES complex"/>
    <property type="evidence" value="ECO:0007669"/>
    <property type="project" value="UniProtKB-UniRule"/>
</dbReference>
<evidence type="ECO:0000313" key="13">
    <source>
        <dbReference type="Proteomes" id="UP000245591"/>
    </source>
</evidence>
<dbReference type="GO" id="GO:0045040">
    <property type="term" value="P:protein insertion into mitochondrial outer membrane"/>
    <property type="evidence" value="ECO:0007669"/>
    <property type="project" value="UniProtKB-UniRule"/>
</dbReference>
<protein>
    <recommendedName>
        <fullName evidence="8">Maintenance of mitochondrial morphology protein 1</fullName>
    </recommendedName>
</protein>
<dbReference type="PANTHER" id="PTHR13466:SF0">
    <property type="entry name" value="SMP-LTD DOMAIN-CONTAINING PROTEIN"/>
    <property type="match status" value="1"/>
</dbReference>
<organism evidence="12 13">
    <name type="scientific">Smittium angustum</name>
    <dbReference type="NCBI Taxonomy" id="133377"/>
    <lineage>
        <taxon>Eukaryota</taxon>
        <taxon>Fungi</taxon>
        <taxon>Fungi incertae sedis</taxon>
        <taxon>Zoopagomycota</taxon>
        <taxon>Kickxellomycotina</taxon>
        <taxon>Harpellomycetes</taxon>
        <taxon>Harpellales</taxon>
        <taxon>Legeriomycetaceae</taxon>
        <taxon>Smittium</taxon>
    </lineage>
</organism>
<keyword evidence="10" id="KW-0732">Signal</keyword>
<dbReference type="PROSITE" id="PS51847">
    <property type="entry name" value="SMP"/>
    <property type="match status" value="1"/>
</dbReference>
<keyword evidence="1" id="KW-0813">Transport</keyword>
<evidence type="ECO:0000256" key="6">
    <source>
        <dbReference type="ARBA" id="ARBA00023121"/>
    </source>
</evidence>
<dbReference type="CDD" id="cd21671">
    <property type="entry name" value="SMP_Mmm1"/>
    <property type="match status" value="1"/>
</dbReference>
<evidence type="ECO:0000256" key="1">
    <source>
        <dbReference type="ARBA" id="ARBA00022448"/>
    </source>
</evidence>
<feature type="region of interest" description="Disordered" evidence="9">
    <location>
        <begin position="456"/>
        <end position="493"/>
    </location>
</feature>
<evidence type="ECO:0000313" key="12">
    <source>
        <dbReference type="EMBL" id="PVZ97375.1"/>
    </source>
</evidence>
<evidence type="ECO:0000256" key="3">
    <source>
        <dbReference type="ARBA" id="ARBA00022824"/>
    </source>
</evidence>
<dbReference type="AlphaFoldDB" id="A0A2U1IX28"/>
<keyword evidence="7 8" id="KW-0472">Membrane</keyword>
<comment type="caution">
    <text evidence="12">The sequence shown here is derived from an EMBL/GenBank/DDBJ whole genome shotgun (WGS) entry which is preliminary data.</text>
</comment>
<keyword evidence="5" id="KW-0445">Lipid transport</keyword>
<dbReference type="InterPro" id="IPR019411">
    <property type="entry name" value="MMM1_dom"/>
</dbReference>
<accession>A0A2U1IX28</accession>
<feature type="chain" id="PRO_5015500859" description="Maintenance of mitochondrial morphology protein 1" evidence="10">
    <location>
        <begin position="20"/>
        <end position="796"/>
    </location>
</feature>
<keyword evidence="3 8" id="KW-0256">Endoplasmic reticulum</keyword>
<sequence>MKFTSYPFTIFSFLFFVLSKSTKKNHDNKCSIDSSDLCRFKSPLISEFQCRSLVSDNQAKEFERILETKDDIDSNIEQTNYKKHKVEQKTDKDSHKQDSNNEKKMVEKSNLKRNVGYSSEKIYTTVRHNLFTDRLSKVTFHSIELFKAAIDTFRITIKPTFTQGFLLGQASVFFLTFYFMKSLFLESSTDYKARKVKESEEPIYKQLGIDSYFGGSGISKYIFSKKAPKEKKKNPTLEEIKKLAEEILAKTNYSLIETPFETTAWLTVFISQFYTKIRMDLEKHGWLSSVISDTLNGEYKPSVVDSIRITQLSLGSDFPRIIAAKMSPSNGSFGMMAELKLEFIDGLSLGFDTRIVLNWSKETLAALPVSMVLSVTKFLGTITLEIDHTNGPELIVSIRPDYELDINVQTLIGSQAKLQNLPMLTSLIIRKLRTAFHNELVHPNVKKISLKSAFGSKNNENTKESSDLSKKEPEKNFNQNQTKSPRVYDNPDIGVVNKSSNIGKGGLGDSQSPNNKIDGISSHFPFSKDVNINNVDARISTNHKANEKHKSNVIVPNENLYERGESIFSYMPNLHVNKESGAVEIPPWYNTQLPPQNSLNAGSSLRTNDIPSRFALNGYDSLNSKEFENASFNHQFNPRNTHTQRTNSEIEGNLSMYNSNYYKSANSSRKTGFAGVSEMYTDLVGTNKDEYNNYEKNKALHPQNPENQVYPTQNLYPNNQNFSNGLNNAKYYNAQNGYGNTDASRYLGERRETNGMDISRYANEADRNQNLSSEDTRLRESIKRRLNRVFKTVSEA</sequence>
<feature type="region of interest" description="Disordered" evidence="9">
    <location>
        <begin position="83"/>
        <end position="110"/>
    </location>
</feature>